<dbReference type="Proteomes" id="UP000034406">
    <property type="component" value="Unassembled WGS sequence"/>
</dbReference>
<dbReference type="PATRIC" id="fig|1618490.4.peg.668"/>
<comment type="caution">
    <text evidence="3">The sequence shown here is derived from an EMBL/GenBank/DDBJ whole genome shotgun (WGS) entry which is preliminary data.</text>
</comment>
<evidence type="ECO:0000313" key="3">
    <source>
        <dbReference type="EMBL" id="KKQ69160.1"/>
    </source>
</evidence>
<dbReference type="Pfam" id="PF02481">
    <property type="entry name" value="DNA_processg_A"/>
    <property type="match status" value="1"/>
</dbReference>
<feature type="domain" description="Smf/DprA SLOG" evidence="2">
    <location>
        <begin position="6"/>
        <end position="212"/>
    </location>
</feature>
<evidence type="ECO:0000256" key="1">
    <source>
        <dbReference type="ARBA" id="ARBA00006525"/>
    </source>
</evidence>
<gene>
    <name evidence="3" type="ORF">US90_C0018G0004</name>
</gene>
<name>A0A0G0K152_9BACT</name>
<dbReference type="GO" id="GO:0009294">
    <property type="term" value="P:DNA-mediated transformation"/>
    <property type="evidence" value="ECO:0007669"/>
    <property type="project" value="InterPro"/>
</dbReference>
<sequence length="215" mass="23246">MTKLIIKYSDFEFPDLLKEMSDCPKKLYCVGNVELLKSKKIISVVGSRNMSVYGKKVIGELVGGLVKDDWVIVSGMAYGVDSEVHRKCVQNKGKTIAVLASGADIATPKGNSEIYRNIVNNGGLVISEINFGEMPKSKNEFLKRNRIVAGIGIGVVVIEGGGQSGSLVTARLAAEEGREVWAVPGRIFDENSMATNWLIKNGATIVINTQEIGLK</sequence>
<protein>
    <recommendedName>
        <fullName evidence="2">Smf/DprA SLOG domain-containing protein</fullName>
    </recommendedName>
</protein>
<dbReference type="InterPro" id="IPR003488">
    <property type="entry name" value="DprA"/>
</dbReference>
<dbReference type="PANTHER" id="PTHR43022:SF1">
    <property type="entry name" value="PROTEIN SMF"/>
    <property type="match status" value="1"/>
</dbReference>
<evidence type="ECO:0000259" key="2">
    <source>
        <dbReference type="Pfam" id="PF02481"/>
    </source>
</evidence>
<evidence type="ECO:0000313" key="4">
    <source>
        <dbReference type="Proteomes" id="UP000034406"/>
    </source>
</evidence>
<proteinExistence type="inferred from homology"/>
<reference evidence="3 4" key="1">
    <citation type="journal article" date="2015" name="Nature">
        <title>rRNA introns, odd ribosomes, and small enigmatic genomes across a large radiation of phyla.</title>
        <authorList>
            <person name="Brown C.T."/>
            <person name="Hug L.A."/>
            <person name="Thomas B.C."/>
            <person name="Sharon I."/>
            <person name="Castelle C.J."/>
            <person name="Singh A."/>
            <person name="Wilkins M.J."/>
            <person name="Williams K.H."/>
            <person name="Banfield J.F."/>
        </authorList>
    </citation>
    <scope>NUCLEOTIDE SEQUENCE [LARGE SCALE GENOMIC DNA]</scope>
</reference>
<dbReference type="SUPFAM" id="SSF102405">
    <property type="entry name" value="MCP/YpsA-like"/>
    <property type="match status" value="1"/>
</dbReference>
<dbReference type="PANTHER" id="PTHR43022">
    <property type="entry name" value="PROTEIN SMF"/>
    <property type="match status" value="1"/>
</dbReference>
<comment type="similarity">
    <text evidence="1">Belongs to the DprA/Smf family.</text>
</comment>
<dbReference type="InterPro" id="IPR057666">
    <property type="entry name" value="DrpA_SLOG"/>
</dbReference>
<dbReference type="Gene3D" id="3.40.50.450">
    <property type="match status" value="1"/>
</dbReference>
<dbReference type="EMBL" id="LBUT01000018">
    <property type="protein sequence ID" value="KKQ69160.1"/>
    <property type="molecule type" value="Genomic_DNA"/>
</dbReference>
<dbReference type="NCBIfam" id="TIGR00732">
    <property type="entry name" value="dprA"/>
    <property type="match status" value="1"/>
</dbReference>
<accession>A0A0G0K152</accession>
<organism evidence="3 4">
    <name type="scientific">Candidatus Shapirobacteria bacterium GW2011_GWE2_38_30</name>
    <dbReference type="NCBI Taxonomy" id="1618490"/>
    <lineage>
        <taxon>Bacteria</taxon>
        <taxon>Candidatus Shapironibacteriota</taxon>
    </lineage>
</organism>
<dbReference type="AlphaFoldDB" id="A0A0G0K152"/>
<dbReference type="STRING" id="1618490.US90_C0018G0004"/>